<dbReference type="GO" id="GO:0003677">
    <property type="term" value="F:DNA binding"/>
    <property type="evidence" value="ECO:0007669"/>
    <property type="project" value="UniProtKB-KW"/>
</dbReference>
<evidence type="ECO:0000256" key="2">
    <source>
        <dbReference type="ARBA" id="ARBA00023125"/>
    </source>
</evidence>
<keyword evidence="3" id="KW-0804">Transcription</keyword>
<dbReference type="CDD" id="cd07377">
    <property type="entry name" value="WHTH_GntR"/>
    <property type="match status" value="1"/>
</dbReference>
<dbReference type="GO" id="GO:0003700">
    <property type="term" value="F:DNA-binding transcription factor activity"/>
    <property type="evidence" value="ECO:0007669"/>
    <property type="project" value="InterPro"/>
</dbReference>
<organism evidence="5 6">
    <name type="scientific">Propionispora hippei DSM 15287</name>
    <dbReference type="NCBI Taxonomy" id="1123003"/>
    <lineage>
        <taxon>Bacteria</taxon>
        <taxon>Bacillati</taxon>
        <taxon>Bacillota</taxon>
        <taxon>Negativicutes</taxon>
        <taxon>Selenomonadales</taxon>
        <taxon>Sporomusaceae</taxon>
        <taxon>Propionispora</taxon>
    </lineage>
</organism>
<dbReference type="OrthoDB" id="9799482at2"/>
<reference evidence="5 6" key="1">
    <citation type="submission" date="2016-11" db="EMBL/GenBank/DDBJ databases">
        <authorList>
            <person name="Varghese N."/>
            <person name="Submissions S."/>
        </authorList>
    </citation>
    <scope>NUCLEOTIDE SEQUENCE [LARGE SCALE GENOMIC DNA]</scope>
    <source>
        <strain evidence="5 6">DSM 15287</strain>
    </source>
</reference>
<dbReference type="InterPro" id="IPR000524">
    <property type="entry name" value="Tscrpt_reg_HTH_GntR"/>
</dbReference>
<proteinExistence type="predicted"/>
<dbReference type="SUPFAM" id="SSF46785">
    <property type="entry name" value="Winged helix' DNA-binding domain"/>
    <property type="match status" value="1"/>
</dbReference>
<dbReference type="Pfam" id="PF00392">
    <property type="entry name" value="GntR"/>
    <property type="match status" value="1"/>
</dbReference>
<dbReference type="AlphaFoldDB" id="A0A1M6L7J2"/>
<gene>
    <name evidence="5" type="ORF">SAMN02745170_03049</name>
</gene>
<dbReference type="SUPFAM" id="SSF48008">
    <property type="entry name" value="GntR ligand-binding domain-like"/>
    <property type="match status" value="1"/>
</dbReference>
<dbReference type="InterPro" id="IPR011711">
    <property type="entry name" value="GntR_C"/>
</dbReference>
<accession>A0A1M6L7J2</accession>
<evidence type="ECO:0000256" key="3">
    <source>
        <dbReference type="ARBA" id="ARBA00023163"/>
    </source>
</evidence>
<dbReference type="SMART" id="SM00345">
    <property type="entry name" value="HTH_GNTR"/>
    <property type="match status" value="1"/>
</dbReference>
<dbReference type="PROSITE" id="PS50949">
    <property type="entry name" value="HTH_GNTR"/>
    <property type="match status" value="1"/>
</dbReference>
<dbReference type="PANTHER" id="PTHR43537:SF5">
    <property type="entry name" value="UXU OPERON TRANSCRIPTIONAL REGULATOR"/>
    <property type="match status" value="1"/>
</dbReference>
<dbReference type="SMART" id="SM00895">
    <property type="entry name" value="FCD"/>
    <property type="match status" value="1"/>
</dbReference>
<feature type="domain" description="HTH gntR-type" evidence="4">
    <location>
        <begin position="8"/>
        <end position="76"/>
    </location>
</feature>
<name>A0A1M6L7J2_9FIRM</name>
<dbReference type="PANTHER" id="PTHR43537">
    <property type="entry name" value="TRANSCRIPTIONAL REGULATOR, GNTR FAMILY"/>
    <property type="match status" value="1"/>
</dbReference>
<dbReference type="InterPro" id="IPR008920">
    <property type="entry name" value="TF_FadR/GntR_C"/>
</dbReference>
<dbReference type="EMBL" id="FQZD01000032">
    <property type="protein sequence ID" value="SHJ67172.1"/>
    <property type="molecule type" value="Genomic_DNA"/>
</dbReference>
<dbReference type="Pfam" id="PF07729">
    <property type="entry name" value="FCD"/>
    <property type="match status" value="1"/>
</dbReference>
<evidence type="ECO:0000313" key="5">
    <source>
        <dbReference type="EMBL" id="SHJ67172.1"/>
    </source>
</evidence>
<keyword evidence="1" id="KW-0805">Transcription regulation</keyword>
<protein>
    <submittedName>
        <fullName evidence="5">Regulatory protein, gntR family</fullName>
    </submittedName>
</protein>
<keyword evidence="2" id="KW-0238">DNA-binding</keyword>
<dbReference type="RefSeq" id="WP_149735710.1">
    <property type="nucleotide sequence ID" value="NZ_FQZD01000032.1"/>
</dbReference>
<dbReference type="Gene3D" id="1.10.10.10">
    <property type="entry name" value="Winged helix-like DNA-binding domain superfamily/Winged helix DNA-binding domain"/>
    <property type="match status" value="1"/>
</dbReference>
<dbReference type="InterPro" id="IPR036388">
    <property type="entry name" value="WH-like_DNA-bd_sf"/>
</dbReference>
<dbReference type="InterPro" id="IPR036390">
    <property type="entry name" value="WH_DNA-bd_sf"/>
</dbReference>
<dbReference type="Proteomes" id="UP000322917">
    <property type="component" value="Unassembled WGS sequence"/>
</dbReference>
<evidence type="ECO:0000259" key="4">
    <source>
        <dbReference type="PROSITE" id="PS50949"/>
    </source>
</evidence>
<sequence>MYKPVRTKKVYEEIIGQIKQLIAAGKLQPGDKLPSERDLSEQLNVSRASIREALSALEMMGVIVIRPGGGSFVQQVSYEGMLGSLSFLLQVNLEDVMQLLEVRKILEVEIAALAASRATDQDLEDIRQALHRMADAAYAQESGDEADAEFHYAVVKAAHNPILLRLINTISDLMANTFRFSRQKIFLVEGMPKTLYDSHCLIFKAIQEKQPQQARTCMHEHLTMVETIMVRQKRGGVGEIPAADGP</sequence>
<evidence type="ECO:0000256" key="1">
    <source>
        <dbReference type="ARBA" id="ARBA00023015"/>
    </source>
</evidence>
<dbReference type="PRINTS" id="PR00035">
    <property type="entry name" value="HTHGNTR"/>
</dbReference>
<dbReference type="Gene3D" id="1.20.120.530">
    <property type="entry name" value="GntR ligand-binding domain-like"/>
    <property type="match status" value="1"/>
</dbReference>
<evidence type="ECO:0000313" key="6">
    <source>
        <dbReference type="Proteomes" id="UP000322917"/>
    </source>
</evidence>
<keyword evidence="6" id="KW-1185">Reference proteome</keyword>